<evidence type="ECO:0000313" key="3">
    <source>
        <dbReference type="Proteomes" id="UP000015101"/>
    </source>
</evidence>
<dbReference type="InParanoid" id="T1FDX6"/>
<dbReference type="CTD" id="20207025"/>
<evidence type="ECO:0000313" key="2">
    <source>
        <dbReference type="EnsemblMetazoa" id="HelroP178939"/>
    </source>
</evidence>
<sequence>MNNFITRQQQMLHKNHNFINITNSFIANKTLSFIQQSRMGVSSKTSLKAKKHTRQVGEMSKAFALASAVIGIQFKDVPGKNFRRELKSYLFSKVSNNTTKQSSEECQ</sequence>
<keyword evidence="3" id="KW-1185">Reference proteome</keyword>
<dbReference type="EMBL" id="KB097502">
    <property type="protein sequence ID" value="ESN95759.1"/>
    <property type="molecule type" value="Genomic_DNA"/>
</dbReference>
<reference evidence="3" key="1">
    <citation type="submission" date="2012-12" db="EMBL/GenBank/DDBJ databases">
        <authorList>
            <person name="Hellsten U."/>
            <person name="Grimwood J."/>
            <person name="Chapman J.A."/>
            <person name="Shapiro H."/>
            <person name="Aerts A."/>
            <person name="Otillar R.P."/>
            <person name="Terry A.Y."/>
            <person name="Boore J.L."/>
            <person name="Simakov O."/>
            <person name="Marletaz F."/>
            <person name="Cho S.-J."/>
            <person name="Edsinger-Gonzales E."/>
            <person name="Havlak P."/>
            <person name="Kuo D.-H."/>
            <person name="Larsson T."/>
            <person name="Lv J."/>
            <person name="Arendt D."/>
            <person name="Savage R."/>
            <person name="Osoegawa K."/>
            <person name="de Jong P."/>
            <person name="Lindberg D.R."/>
            <person name="Seaver E.C."/>
            <person name="Weisblat D.A."/>
            <person name="Putnam N.H."/>
            <person name="Grigoriev I.V."/>
            <person name="Rokhsar D.S."/>
        </authorList>
    </citation>
    <scope>NUCLEOTIDE SEQUENCE</scope>
</reference>
<gene>
    <name evidence="2" type="primary">20207025</name>
    <name evidence="1" type="ORF">HELRODRAFT_178939</name>
</gene>
<dbReference type="EnsemblMetazoa" id="HelroT178939">
    <property type="protein sequence ID" value="HelroP178939"/>
    <property type="gene ID" value="HelroG178939"/>
</dbReference>
<dbReference type="AlphaFoldDB" id="T1FDX6"/>
<reference evidence="2" key="3">
    <citation type="submission" date="2015-06" db="UniProtKB">
        <authorList>
            <consortium name="EnsemblMetazoa"/>
        </authorList>
    </citation>
    <scope>IDENTIFICATION</scope>
</reference>
<reference evidence="1 3" key="2">
    <citation type="journal article" date="2013" name="Nature">
        <title>Insights into bilaterian evolution from three spiralian genomes.</title>
        <authorList>
            <person name="Simakov O."/>
            <person name="Marletaz F."/>
            <person name="Cho S.J."/>
            <person name="Edsinger-Gonzales E."/>
            <person name="Havlak P."/>
            <person name="Hellsten U."/>
            <person name="Kuo D.H."/>
            <person name="Larsson T."/>
            <person name="Lv J."/>
            <person name="Arendt D."/>
            <person name="Savage R."/>
            <person name="Osoegawa K."/>
            <person name="de Jong P."/>
            <person name="Grimwood J."/>
            <person name="Chapman J.A."/>
            <person name="Shapiro H."/>
            <person name="Aerts A."/>
            <person name="Otillar R.P."/>
            <person name="Terry A.Y."/>
            <person name="Boore J.L."/>
            <person name="Grigoriev I.V."/>
            <person name="Lindberg D.R."/>
            <person name="Seaver E.C."/>
            <person name="Weisblat D.A."/>
            <person name="Putnam N.H."/>
            <person name="Rokhsar D.S."/>
        </authorList>
    </citation>
    <scope>NUCLEOTIDE SEQUENCE</scope>
</reference>
<dbReference type="EMBL" id="AMQM01006651">
    <property type="status" value="NOT_ANNOTATED_CDS"/>
    <property type="molecule type" value="Genomic_DNA"/>
</dbReference>
<dbReference type="EMBL" id="AMQM01006652">
    <property type="status" value="NOT_ANNOTATED_CDS"/>
    <property type="molecule type" value="Genomic_DNA"/>
</dbReference>
<evidence type="ECO:0000313" key="1">
    <source>
        <dbReference type="EMBL" id="ESN95759.1"/>
    </source>
</evidence>
<accession>T1FDX6</accession>
<dbReference type="Proteomes" id="UP000015101">
    <property type="component" value="Unassembled WGS sequence"/>
</dbReference>
<protein>
    <submittedName>
        <fullName evidence="1 2">Uncharacterized protein</fullName>
    </submittedName>
</protein>
<name>T1FDX6_HELRO</name>
<dbReference type="HOGENOM" id="CLU_2212781_0_0_1"/>
<proteinExistence type="predicted"/>
<dbReference type="GeneID" id="20207025"/>
<dbReference type="KEGG" id="hro:HELRODRAFT_178939"/>
<dbReference type="RefSeq" id="XP_009026062.1">
    <property type="nucleotide sequence ID" value="XM_009027814.1"/>
</dbReference>
<organism evidence="2 3">
    <name type="scientific">Helobdella robusta</name>
    <name type="common">Californian leech</name>
    <dbReference type="NCBI Taxonomy" id="6412"/>
    <lineage>
        <taxon>Eukaryota</taxon>
        <taxon>Metazoa</taxon>
        <taxon>Spiralia</taxon>
        <taxon>Lophotrochozoa</taxon>
        <taxon>Annelida</taxon>
        <taxon>Clitellata</taxon>
        <taxon>Hirudinea</taxon>
        <taxon>Rhynchobdellida</taxon>
        <taxon>Glossiphoniidae</taxon>
        <taxon>Helobdella</taxon>
    </lineage>
</organism>